<dbReference type="InterPro" id="IPR014712">
    <property type="entry name" value="ANTH_dom_sf"/>
</dbReference>
<dbReference type="SUPFAM" id="SSF89009">
    <property type="entry name" value="GAT-like domain"/>
    <property type="match status" value="1"/>
</dbReference>
<dbReference type="EMBL" id="MPUH01000787">
    <property type="protein sequence ID" value="OMJ73923.1"/>
    <property type="molecule type" value="Genomic_DNA"/>
</dbReference>
<gene>
    <name evidence="3" type="ORF">SteCoe_27305</name>
</gene>
<organism evidence="3 4">
    <name type="scientific">Stentor coeruleus</name>
    <dbReference type="NCBI Taxonomy" id="5963"/>
    <lineage>
        <taxon>Eukaryota</taxon>
        <taxon>Sar</taxon>
        <taxon>Alveolata</taxon>
        <taxon>Ciliophora</taxon>
        <taxon>Postciliodesmatophora</taxon>
        <taxon>Heterotrichea</taxon>
        <taxon>Heterotrichida</taxon>
        <taxon>Stentoridae</taxon>
        <taxon>Stentor</taxon>
    </lineage>
</organism>
<comment type="caution">
    <text evidence="3">The sequence shown here is derived from an EMBL/GenBank/DDBJ whole genome shotgun (WGS) entry which is preliminary data.</text>
</comment>
<dbReference type="GO" id="GO:0030136">
    <property type="term" value="C:clathrin-coated vesicle"/>
    <property type="evidence" value="ECO:0007669"/>
    <property type="project" value="InterPro"/>
</dbReference>
<evidence type="ECO:0000313" key="4">
    <source>
        <dbReference type="Proteomes" id="UP000187209"/>
    </source>
</evidence>
<dbReference type="GO" id="GO:0048268">
    <property type="term" value="P:clathrin coat assembly"/>
    <property type="evidence" value="ECO:0007669"/>
    <property type="project" value="InterPro"/>
</dbReference>
<evidence type="ECO:0000259" key="2">
    <source>
        <dbReference type="PROSITE" id="PS50942"/>
    </source>
</evidence>
<feature type="domain" description="ENTH" evidence="2">
    <location>
        <begin position="10"/>
        <end position="141"/>
    </location>
</feature>
<dbReference type="PANTHER" id="PTHR22951">
    <property type="entry name" value="CLATHRIN ASSEMBLY PROTEIN"/>
    <property type="match status" value="1"/>
</dbReference>
<feature type="region of interest" description="Disordered" evidence="1">
    <location>
        <begin position="477"/>
        <end position="551"/>
    </location>
</feature>
<dbReference type="SUPFAM" id="SSF48464">
    <property type="entry name" value="ENTH/VHS domain"/>
    <property type="match status" value="1"/>
</dbReference>
<dbReference type="Proteomes" id="UP000187209">
    <property type="component" value="Unassembled WGS sequence"/>
</dbReference>
<dbReference type="Pfam" id="PF07651">
    <property type="entry name" value="ANTH"/>
    <property type="match status" value="1"/>
</dbReference>
<dbReference type="Gene3D" id="1.20.58.150">
    <property type="entry name" value="ANTH domain"/>
    <property type="match status" value="1"/>
</dbReference>
<dbReference type="AlphaFoldDB" id="A0A1R2BAU9"/>
<dbReference type="GO" id="GO:0030276">
    <property type="term" value="F:clathrin binding"/>
    <property type="evidence" value="ECO:0007669"/>
    <property type="project" value="InterPro"/>
</dbReference>
<evidence type="ECO:0000256" key="1">
    <source>
        <dbReference type="SAM" id="MobiDB-lite"/>
    </source>
</evidence>
<proteinExistence type="predicted"/>
<evidence type="ECO:0000313" key="3">
    <source>
        <dbReference type="EMBL" id="OMJ73923.1"/>
    </source>
</evidence>
<protein>
    <recommendedName>
        <fullName evidence="2">ENTH domain-containing protein</fullName>
    </recommendedName>
</protein>
<dbReference type="InterPro" id="IPR045192">
    <property type="entry name" value="AP180-like"/>
</dbReference>
<dbReference type="InterPro" id="IPR008942">
    <property type="entry name" value="ENTH_VHS"/>
</dbReference>
<dbReference type="GO" id="GO:0005545">
    <property type="term" value="F:1-phosphatidylinositol binding"/>
    <property type="evidence" value="ECO:0007669"/>
    <property type="project" value="InterPro"/>
</dbReference>
<dbReference type="Gene3D" id="1.25.40.90">
    <property type="match status" value="1"/>
</dbReference>
<accession>A0A1R2BAU9</accession>
<dbReference type="InterPro" id="IPR011417">
    <property type="entry name" value="ANTH_dom"/>
</dbReference>
<dbReference type="PROSITE" id="PS50942">
    <property type="entry name" value="ENTH"/>
    <property type="match status" value="1"/>
</dbReference>
<dbReference type="Pfam" id="PF01469">
    <property type="entry name" value="Pentapeptide_2"/>
    <property type="match status" value="1"/>
</dbReference>
<dbReference type="GO" id="GO:0072583">
    <property type="term" value="P:clathrin-dependent endocytosis"/>
    <property type="evidence" value="ECO:0007669"/>
    <property type="project" value="InterPro"/>
</dbReference>
<dbReference type="InterPro" id="IPR013809">
    <property type="entry name" value="ENTH"/>
</dbReference>
<dbReference type="InterPro" id="IPR002989">
    <property type="entry name" value="Mycobac_pentapep"/>
</dbReference>
<reference evidence="3 4" key="1">
    <citation type="submission" date="2016-11" db="EMBL/GenBank/DDBJ databases">
        <title>The macronuclear genome of Stentor coeruleus: a giant cell with tiny introns.</title>
        <authorList>
            <person name="Slabodnick M."/>
            <person name="Ruby J.G."/>
            <person name="Reiff S.B."/>
            <person name="Swart E.C."/>
            <person name="Gosai S."/>
            <person name="Prabakaran S."/>
            <person name="Witkowska E."/>
            <person name="Larue G.E."/>
            <person name="Fisher S."/>
            <person name="Freeman R.M."/>
            <person name="Gunawardena J."/>
            <person name="Chu W."/>
            <person name="Stover N.A."/>
            <person name="Gregory B.D."/>
            <person name="Nowacki M."/>
            <person name="Derisi J."/>
            <person name="Roy S.W."/>
            <person name="Marshall W.F."/>
            <person name="Sood P."/>
        </authorList>
    </citation>
    <scope>NUCLEOTIDE SEQUENCE [LARGE SCALE GENOMIC DNA]</scope>
    <source>
        <strain evidence="3">WM001</strain>
    </source>
</reference>
<dbReference type="OrthoDB" id="1715922at2759"/>
<name>A0A1R2BAU9_9CILI</name>
<keyword evidence="4" id="KW-1185">Reference proteome</keyword>
<sequence>MVDNLKRSIFAIRAGSAFEKSLLKATYDGDFDPPKEKHVQTVLWSLQGKSDKHSPDQALNLVVQRLNTGKWVAILKCLMIIHRGIEIVGSNYPQKIASLNLLLASFNDPTEKGSAHNKIIQDYYLYIKMKAGSYSRKESIMSIEESEKPRIVGRLRSTEAIKELGQLVNQLESLVKMGPSCHQALKNYHLRLTQNVVFLVLKDSSALYKCTSLLVDRAIDVFNSLEKNHAEIVLELYQKFETCSRMMEQFFKMSEILPYSGLTAPMIVSRPKETLSSMRDYIRDKAYDAPGIKSDVAEEEDISLALGLSHQELEDQRKLLEQFEKEHKKKVDDEKNNPLIMDPIPSAPSQHKQTEFISSQPQEKNKADLIMEAFNNPGGSNPAMMGPGMMGPGMMNPGMMNPGMMNPGMMNPGMMNPGMMNPGMMNPGMMNPGMMNPGMMNPYMTGMMMNPYMTGMNPMMAGMGTAPVKSNLDPMSQSVGNVVPDNKRNPFAAKPSQQGGNFMVPGGNNLDNLFAAKPSQGPASRASNPFEAPEQKKPQPSSSKDPFSDLI</sequence>